<evidence type="ECO:0000256" key="6">
    <source>
        <dbReference type="RuleBase" id="RU363053"/>
    </source>
</evidence>
<keyword evidence="5" id="KW-0472">Membrane</keyword>
<proteinExistence type="inferred from homology"/>
<keyword evidence="3" id="KW-0812">Transmembrane</keyword>
<gene>
    <name evidence="8" type="ORF">PCAR00345_LOCUS2973</name>
    <name evidence="9" type="ORF">PCAR00345_LOCUS2974</name>
</gene>
<dbReference type="GO" id="GO:0005737">
    <property type="term" value="C:cytoplasm"/>
    <property type="evidence" value="ECO:0007669"/>
    <property type="project" value="TreeGrafter"/>
</dbReference>
<accession>A0A6S9R285</accession>
<evidence type="ECO:0000256" key="3">
    <source>
        <dbReference type="ARBA" id="ARBA00022692"/>
    </source>
</evidence>
<dbReference type="InterPro" id="IPR007248">
    <property type="entry name" value="Mpv17_PMP22"/>
</dbReference>
<evidence type="ECO:0000256" key="4">
    <source>
        <dbReference type="ARBA" id="ARBA00022989"/>
    </source>
</evidence>
<evidence type="ECO:0000313" key="8">
    <source>
        <dbReference type="EMBL" id="CAE0750388.1"/>
    </source>
</evidence>
<dbReference type="PANTHER" id="PTHR11266:SF121">
    <property type="entry name" value="OS09G0315000 PROTEIN"/>
    <property type="match status" value="1"/>
</dbReference>
<name>A0A6S9R285_CHRCT</name>
<dbReference type="EMBL" id="HBIZ01005223">
    <property type="protein sequence ID" value="CAE0750389.1"/>
    <property type="molecule type" value="Transcribed_RNA"/>
</dbReference>
<evidence type="ECO:0000256" key="1">
    <source>
        <dbReference type="ARBA" id="ARBA00004141"/>
    </source>
</evidence>
<protein>
    <submittedName>
        <fullName evidence="8">Uncharacterized protein</fullName>
    </submittedName>
</protein>
<dbReference type="PANTHER" id="PTHR11266">
    <property type="entry name" value="PEROXISOMAL MEMBRANE PROTEIN 2, PXMP2 MPV17"/>
    <property type="match status" value="1"/>
</dbReference>
<evidence type="ECO:0000313" key="9">
    <source>
        <dbReference type="EMBL" id="CAE0750389.1"/>
    </source>
</evidence>
<dbReference type="EMBL" id="HBIZ01005222">
    <property type="protein sequence ID" value="CAE0750388.1"/>
    <property type="molecule type" value="Transcribed_RNA"/>
</dbReference>
<comment type="similarity">
    <text evidence="2 6">Belongs to the peroxisomal membrane protein PXMP2/4 family.</text>
</comment>
<organism evidence="8">
    <name type="scientific">Chrysotila carterae</name>
    <name type="common">Marine alga</name>
    <name type="synonym">Syracosphaera carterae</name>
    <dbReference type="NCBI Taxonomy" id="13221"/>
    <lineage>
        <taxon>Eukaryota</taxon>
        <taxon>Haptista</taxon>
        <taxon>Haptophyta</taxon>
        <taxon>Prymnesiophyceae</taxon>
        <taxon>Isochrysidales</taxon>
        <taxon>Isochrysidaceae</taxon>
        <taxon>Chrysotila</taxon>
    </lineage>
</organism>
<dbReference type="AlphaFoldDB" id="A0A6S9R285"/>
<evidence type="ECO:0000256" key="5">
    <source>
        <dbReference type="ARBA" id="ARBA00023136"/>
    </source>
</evidence>
<dbReference type="GO" id="GO:0016020">
    <property type="term" value="C:membrane"/>
    <property type="evidence" value="ECO:0007669"/>
    <property type="project" value="UniProtKB-SubCell"/>
</dbReference>
<sequence length="182" mass="20040">MHVNTSWLGTYNKPGTVRYFVHSRHGVWLENSRCPYVCVPAHCRHMQVLKRSPPAEIWRRVRVSALPSLYSSWRFWPLVHALTYSVVPVHLRVLWVDLVEVGWVGILSTCVARAEKASAETVSSKTALAEKMSADNAAADDGEQPSAPLFVDGPPKPFIAPSDPAAALLLHPSDSSSYAPAN</sequence>
<evidence type="ECO:0000256" key="7">
    <source>
        <dbReference type="SAM" id="MobiDB-lite"/>
    </source>
</evidence>
<evidence type="ECO:0000256" key="2">
    <source>
        <dbReference type="ARBA" id="ARBA00006824"/>
    </source>
</evidence>
<comment type="subcellular location">
    <subcellularLocation>
        <location evidence="1">Membrane</location>
        <topology evidence="1">Multi-pass membrane protein</topology>
    </subcellularLocation>
</comment>
<keyword evidence="4" id="KW-1133">Transmembrane helix</keyword>
<feature type="region of interest" description="Disordered" evidence="7">
    <location>
        <begin position="133"/>
        <end position="158"/>
    </location>
</feature>
<dbReference type="Pfam" id="PF04117">
    <property type="entry name" value="Mpv17_PMP22"/>
    <property type="match status" value="1"/>
</dbReference>
<reference evidence="8" key="1">
    <citation type="submission" date="2021-01" db="EMBL/GenBank/DDBJ databases">
        <authorList>
            <person name="Corre E."/>
            <person name="Pelletier E."/>
            <person name="Niang G."/>
            <person name="Scheremetjew M."/>
            <person name="Finn R."/>
            <person name="Kale V."/>
            <person name="Holt S."/>
            <person name="Cochrane G."/>
            <person name="Meng A."/>
            <person name="Brown T."/>
            <person name="Cohen L."/>
        </authorList>
    </citation>
    <scope>NUCLEOTIDE SEQUENCE</scope>
    <source>
        <strain evidence="8">CCMP645</strain>
    </source>
</reference>